<reference evidence="4" key="1">
    <citation type="journal article" date="2019" name="Int. J. Syst. Evol. Microbiol.">
        <title>The Global Catalogue of Microorganisms (GCM) 10K type strain sequencing project: providing services to taxonomists for standard genome sequencing and annotation.</title>
        <authorList>
            <consortium name="The Broad Institute Genomics Platform"/>
            <consortium name="The Broad Institute Genome Sequencing Center for Infectious Disease"/>
            <person name="Wu L."/>
            <person name="Ma J."/>
        </authorList>
    </citation>
    <scope>NUCLEOTIDE SEQUENCE [LARGE SCALE GENOMIC DNA]</scope>
    <source>
        <strain evidence="4">JCM 18303</strain>
    </source>
</reference>
<proteinExistence type="predicted"/>
<dbReference type="PANTHER" id="PTHR21240:SF28">
    <property type="entry name" value="ISO-OROTATE DECARBOXYLASE (EUROFUNG)"/>
    <property type="match status" value="1"/>
</dbReference>
<comment type="caution">
    <text evidence="3">The sequence shown here is derived from an EMBL/GenBank/DDBJ whole genome shotgun (WGS) entry which is preliminary data.</text>
</comment>
<protein>
    <recommendedName>
        <fullName evidence="2">Amidohydrolase-related domain-containing protein</fullName>
    </recommendedName>
</protein>
<dbReference type="Pfam" id="PF04909">
    <property type="entry name" value="Amidohydro_2"/>
    <property type="match status" value="1"/>
</dbReference>
<dbReference type="EMBL" id="BAABJP010000008">
    <property type="protein sequence ID" value="GAA5153847.1"/>
    <property type="molecule type" value="Genomic_DNA"/>
</dbReference>
<evidence type="ECO:0000313" key="3">
    <source>
        <dbReference type="EMBL" id="GAA5153847.1"/>
    </source>
</evidence>
<dbReference type="SUPFAM" id="SSF51556">
    <property type="entry name" value="Metallo-dependent hydrolases"/>
    <property type="match status" value="1"/>
</dbReference>
<evidence type="ECO:0000256" key="1">
    <source>
        <dbReference type="ARBA" id="ARBA00023239"/>
    </source>
</evidence>
<feature type="domain" description="Amidohydrolase-related" evidence="2">
    <location>
        <begin position="21"/>
        <end position="245"/>
    </location>
</feature>
<dbReference type="Proteomes" id="UP001428817">
    <property type="component" value="Unassembled WGS sequence"/>
</dbReference>
<name>A0ABP9Q4F0_9PSEU</name>
<dbReference type="PANTHER" id="PTHR21240">
    <property type="entry name" value="2-AMINO-3-CARBOXYLMUCONATE-6-SEMIALDEHYDE DECARBOXYLASE"/>
    <property type="match status" value="1"/>
</dbReference>
<dbReference type="InterPro" id="IPR032466">
    <property type="entry name" value="Metal_Hydrolase"/>
</dbReference>
<keyword evidence="4" id="KW-1185">Reference proteome</keyword>
<dbReference type="RefSeq" id="WP_185061706.1">
    <property type="nucleotide sequence ID" value="NZ_BAABJP010000008.1"/>
</dbReference>
<accession>A0ABP9Q4F0</accession>
<gene>
    <name evidence="3" type="ORF">GCM10023321_24740</name>
</gene>
<evidence type="ECO:0000313" key="4">
    <source>
        <dbReference type="Proteomes" id="UP001428817"/>
    </source>
</evidence>
<organism evidence="3 4">
    <name type="scientific">Pseudonocardia eucalypti</name>
    <dbReference type="NCBI Taxonomy" id="648755"/>
    <lineage>
        <taxon>Bacteria</taxon>
        <taxon>Bacillati</taxon>
        <taxon>Actinomycetota</taxon>
        <taxon>Actinomycetes</taxon>
        <taxon>Pseudonocardiales</taxon>
        <taxon>Pseudonocardiaceae</taxon>
        <taxon>Pseudonocardia</taxon>
    </lineage>
</organism>
<dbReference type="InterPro" id="IPR006680">
    <property type="entry name" value="Amidohydro-rel"/>
</dbReference>
<sequence>MDTVDALAFVGPNLFGVTQRPEDVLAGAARAGISTTVVVCARPPEYRLEAGNDAVAALAGEHLAVLRGLARVDPNRPDAAAELRRCFGSLGLRGLFLHPWEEVFQINDPRVEPVLRVCAEFGRPVVVAAGYPWVSEPLQVADVAGRYPGLRFVLTNGGQFNISGLGQTDARLALRRCENLLLTTTGVYRQDFIESVAREYGAHRFLYAGGSPHFDRDYELLRVSEAALPEEDRAMLRAGTARSLFD</sequence>
<dbReference type="InterPro" id="IPR032465">
    <property type="entry name" value="ACMSD"/>
</dbReference>
<keyword evidence="1" id="KW-0456">Lyase</keyword>
<evidence type="ECO:0000259" key="2">
    <source>
        <dbReference type="Pfam" id="PF04909"/>
    </source>
</evidence>
<dbReference type="Gene3D" id="3.20.20.140">
    <property type="entry name" value="Metal-dependent hydrolases"/>
    <property type="match status" value="1"/>
</dbReference>